<comment type="subcellular location">
    <subcellularLocation>
        <location evidence="1">Cell envelope</location>
    </subcellularLocation>
</comment>
<evidence type="ECO:0000256" key="2">
    <source>
        <dbReference type="ARBA" id="ARBA00007639"/>
    </source>
</evidence>
<protein>
    <recommendedName>
        <fullName evidence="4">Periplasmic binding protein domain-containing protein</fullName>
    </recommendedName>
</protein>
<proteinExistence type="inferred from homology"/>
<feature type="domain" description="Periplasmic binding protein" evidence="4">
    <location>
        <begin position="2"/>
        <end position="202"/>
    </location>
</feature>
<feature type="non-terminal residue" evidence="5">
    <location>
        <position position="249"/>
    </location>
</feature>
<dbReference type="GO" id="GO:0030313">
    <property type="term" value="C:cell envelope"/>
    <property type="evidence" value="ECO:0007669"/>
    <property type="project" value="UniProtKB-SubCell"/>
</dbReference>
<keyword evidence="3" id="KW-0732">Signal</keyword>
<dbReference type="PANTHER" id="PTHR46847">
    <property type="entry name" value="D-ALLOSE-BINDING PERIPLASMIC PROTEIN-RELATED"/>
    <property type="match status" value="1"/>
</dbReference>
<accession>X0YCZ5</accession>
<dbReference type="SUPFAM" id="SSF53822">
    <property type="entry name" value="Periplasmic binding protein-like I"/>
    <property type="match status" value="1"/>
</dbReference>
<sequence length="249" mass="27700">VDDWAIADATARIQEKGIKMIVTNDPVLDEDDVPIADLYCGSPNIAMAEEAAKFFVEKAAGKKVKIVQLMGVMGQIITRQRDESFRAIIEKHPNIELVDSQVTDWMTEKAYPIMMDMLTATPDLWGIYSQSDCLLPGVWAALEQTGKLYPVGHEKHIFTVAMDGAPVALDKIREGIHDLTIEQSPYAMACVAVKAVFMLAKGLDLPKSPDNFIEVRPVLITAENVDDTTLWGNFGVPHDELWPRTQEIF</sequence>
<dbReference type="Pfam" id="PF13407">
    <property type="entry name" value="Peripla_BP_4"/>
    <property type="match status" value="1"/>
</dbReference>
<feature type="non-terminal residue" evidence="5">
    <location>
        <position position="1"/>
    </location>
</feature>
<dbReference type="CDD" id="cd01536">
    <property type="entry name" value="PBP1_ABC_sugar_binding-like"/>
    <property type="match status" value="1"/>
</dbReference>
<dbReference type="EMBL" id="BARS01044298">
    <property type="protein sequence ID" value="GAG34706.1"/>
    <property type="molecule type" value="Genomic_DNA"/>
</dbReference>
<comment type="caution">
    <text evidence="5">The sequence shown here is derived from an EMBL/GenBank/DDBJ whole genome shotgun (WGS) entry which is preliminary data.</text>
</comment>
<reference evidence="5" key="1">
    <citation type="journal article" date="2014" name="Front. Microbiol.">
        <title>High frequency of phylogenetically diverse reductive dehalogenase-homologous genes in deep subseafloor sedimentary metagenomes.</title>
        <authorList>
            <person name="Kawai M."/>
            <person name="Futagami T."/>
            <person name="Toyoda A."/>
            <person name="Takaki Y."/>
            <person name="Nishi S."/>
            <person name="Hori S."/>
            <person name="Arai W."/>
            <person name="Tsubouchi T."/>
            <person name="Morono Y."/>
            <person name="Uchiyama I."/>
            <person name="Ito T."/>
            <person name="Fujiyama A."/>
            <person name="Inagaki F."/>
            <person name="Takami H."/>
        </authorList>
    </citation>
    <scope>NUCLEOTIDE SEQUENCE</scope>
    <source>
        <strain evidence="5">Expedition CK06-06</strain>
    </source>
</reference>
<gene>
    <name evidence="5" type="ORF">S01H1_66956</name>
</gene>
<dbReference type="PANTHER" id="PTHR46847:SF1">
    <property type="entry name" value="D-ALLOSE-BINDING PERIPLASMIC PROTEIN-RELATED"/>
    <property type="match status" value="1"/>
</dbReference>
<organism evidence="5">
    <name type="scientific">marine sediment metagenome</name>
    <dbReference type="NCBI Taxonomy" id="412755"/>
    <lineage>
        <taxon>unclassified sequences</taxon>
        <taxon>metagenomes</taxon>
        <taxon>ecological metagenomes</taxon>
    </lineage>
</organism>
<dbReference type="Gene3D" id="3.40.50.2300">
    <property type="match status" value="2"/>
</dbReference>
<evidence type="ECO:0000259" key="4">
    <source>
        <dbReference type="Pfam" id="PF13407"/>
    </source>
</evidence>
<evidence type="ECO:0000313" key="5">
    <source>
        <dbReference type="EMBL" id="GAG34706.1"/>
    </source>
</evidence>
<comment type="similarity">
    <text evidence="2">Belongs to the bacterial solute-binding protein 2 family.</text>
</comment>
<dbReference type="InterPro" id="IPR028082">
    <property type="entry name" value="Peripla_BP_I"/>
</dbReference>
<evidence type="ECO:0000256" key="3">
    <source>
        <dbReference type="ARBA" id="ARBA00022729"/>
    </source>
</evidence>
<dbReference type="InterPro" id="IPR025997">
    <property type="entry name" value="SBP_2_dom"/>
</dbReference>
<dbReference type="GO" id="GO:0030246">
    <property type="term" value="F:carbohydrate binding"/>
    <property type="evidence" value="ECO:0007669"/>
    <property type="project" value="UniProtKB-ARBA"/>
</dbReference>
<dbReference type="AlphaFoldDB" id="X0YCZ5"/>
<name>X0YCZ5_9ZZZZ</name>
<evidence type="ECO:0000256" key="1">
    <source>
        <dbReference type="ARBA" id="ARBA00004196"/>
    </source>
</evidence>